<dbReference type="InterPro" id="IPR001041">
    <property type="entry name" value="2Fe-2S_ferredoxin-type"/>
</dbReference>
<evidence type="ECO:0000313" key="4">
    <source>
        <dbReference type="EMBL" id="MFC5909198.1"/>
    </source>
</evidence>
<evidence type="ECO:0000313" key="5">
    <source>
        <dbReference type="Proteomes" id="UP001596174"/>
    </source>
</evidence>
<dbReference type="InterPro" id="IPR005163">
    <property type="entry name" value="Tri_helical_YiiM-like"/>
</dbReference>
<evidence type="ECO:0000259" key="2">
    <source>
        <dbReference type="PROSITE" id="PS51340"/>
    </source>
</evidence>
<dbReference type="Gene3D" id="3.40.50.80">
    <property type="entry name" value="Nucleotide-binding domain of ferredoxin-NADP reductase (FNR) module"/>
    <property type="match status" value="1"/>
</dbReference>
<evidence type="ECO:0000259" key="1">
    <source>
        <dbReference type="PROSITE" id="PS51085"/>
    </source>
</evidence>
<dbReference type="InterPro" id="IPR052353">
    <property type="entry name" value="Benzoxazolinone_Detox_Enz"/>
</dbReference>
<sequence length="590" mass="62510">MATLVSVNVGLPREVDWNGRTVRTGAWKRPVDGPQTVRRLNIDGDGQGDLAGHGGEQRAVLVYQLDSYRYWRERLGRDDLVPGMFGENFTVDGLPDDQVCIGDRYRIGGAVFEVTQPRVTCYRVGLRLGEPQMAALMVSHGRPGFYLRVLQEGTVQAGDDIVRIGAGPEAVSVSAVDALLYRPGHPRADLERALRIPALSPGWKGSLQALLDAPTAGGAGNVGLTAAAAAPPPAWSGFRRLRVRRVRQESESVFSLTLTAPDGDPLPPAEAGQFVTVRLPEGSQGAALVRSYSLSGAPGAPEYRISVKQEPHGAASRWLHEHAIVGTELEVAAPRGVFTLAQDRAPVLLVSAGVGVTPVLAMLHQLAAARSPRPVWWLHGARNGAELPFAAEVRQLLAQLPEARSRICFSRPLPSDRRGIDYTDQGHLGAELIASLGVPRDADAYICGPQPFMRDMVLALTGSGLDAARVRTETFGTLAAVTPGVVAGAGAARPPHPPDHPAEGQQAATVSFARSGLTVPWHADGPSLLELAEACDVPVRWSCRTGVCHTCETALVSGVVAYAPEPVEAPAAGDVLLCCARPQGDVVLDA</sequence>
<dbReference type="PROSITE" id="PS51340">
    <property type="entry name" value="MOSC"/>
    <property type="match status" value="1"/>
</dbReference>
<dbReference type="Gene3D" id="2.40.33.20">
    <property type="entry name" value="PK beta-barrel domain-like"/>
    <property type="match status" value="1"/>
</dbReference>
<dbReference type="Gene3D" id="2.40.30.10">
    <property type="entry name" value="Translation factors"/>
    <property type="match status" value="1"/>
</dbReference>
<keyword evidence="5" id="KW-1185">Reference proteome</keyword>
<dbReference type="SUPFAM" id="SSF63380">
    <property type="entry name" value="Riboflavin synthase domain-like"/>
    <property type="match status" value="1"/>
</dbReference>
<dbReference type="Pfam" id="PF03473">
    <property type="entry name" value="MOSC"/>
    <property type="match status" value="1"/>
</dbReference>
<organism evidence="4 5">
    <name type="scientific">Streptacidiphilus monticola</name>
    <dbReference type="NCBI Taxonomy" id="2161674"/>
    <lineage>
        <taxon>Bacteria</taxon>
        <taxon>Bacillati</taxon>
        <taxon>Actinomycetota</taxon>
        <taxon>Actinomycetes</taxon>
        <taxon>Kitasatosporales</taxon>
        <taxon>Streptomycetaceae</taxon>
        <taxon>Streptacidiphilus</taxon>
    </lineage>
</organism>
<feature type="domain" description="2Fe-2S ferredoxin-type" evidence="1">
    <location>
        <begin position="508"/>
        <end position="590"/>
    </location>
</feature>
<dbReference type="PRINTS" id="PR00409">
    <property type="entry name" value="PHDIOXRDTASE"/>
</dbReference>
<proteinExistence type="predicted"/>
<evidence type="ECO:0000259" key="3">
    <source>
        <dbReference type="PROSITE" id="PS51384"/>
    </source>
</evidence>
<dbReference type="PROSITE" id="PS51085">
    <property type="entry name" value="2FE2S_FER_2"/>
    <property type="match status" value="1"/>
</dbReference>
<dbReference type="SUPFAM" id="SSF54292">
    <property type="entry name" value="2Fe-2S ferredoxin-like"/>
    <property type="match status" value="1"/>
</dbReference>
<dbReference type="InterPro" id="IPR005302">
    <property type="entry name" value="MoCF_Sase_C"/>
</dbReference>
<dbReference type="EMBL" id="JBHSQJ010000075">
    <property type="protein sequence ID" value="MFC5909198.1"/>
    <property type="molecule type" value="Genomic_DNA"/>
</dbReference>
<dbReference type="CDD" id="cd00207">
    <property type="entry name" value="fer2"/>
    <property type="match status" value="1"/>
</dbReference>
<reference evidence="5" key="1">
    <citation type="journal article" date="2019" name="Int. J. Syst. Evol. Microbiol.">
        <title>The Global Catalogue of Microorganisms (GCM) 10K type strain sequencing project: providing services to taxonomists for standard genome sequencing and annotation.</title>
        <authorList>
            <consortium name="The Broad Institute Genomics Platform"/>
            <consortium name="The Broad Institute Genome Sequencing Center for Infectious Disease"/>
            <person name="Wu L."/>
            <person name="Ma J."/>
        </authorList>
    </citation>
    <scope>NUCLEOTIDE SEQUENCE [LARGE SCALE GENOMIC DNA]</scope>
    <source>
        <strain evidence="5">JCM 4816</strain>
    </source>
</reference>
<dbReference type="CDD" id="cd06184">
    <property type="entry name" value="flavohem_like_fad_nad_binding"/>
    <property type="match status" value="1"/>
</dbReference>
<dbReference type="SUPFAM" id="SSF50800">
    <property type="entry name" value="PK beta-barrel domain-like"/>
    <property type="match status" value="1"/>
</dbReference>
<dbReference type="Pfam" id="PF03475">
    <property type="entry name" value="YiiM_3-alpha"/>
    <property type="match status" value="1"/>
</dbReference>
<dbReference type="InterPro" id="IPR036010">
    <property type="entry name" value="2Fe-2S_ferredoxin-like_sf"/>
</dbReference>
<dbReference type="InterPro" id="IPR012675">
    <property type="entry name" value="Beta-grasp_dom_sf"/>
</dbReference>
<feature type="domain" description="FAD-binding FR-type" evidence="3">
    <location>
        <begin position="236"/>
        <end position="341"/>
    </location>
</feature>
<dbReference type="InterPro" id="IPR001433">
    <property type="entry name" value="OxRdtase_FAD/NAD-bd"/>
</dbReference>
<dbReference type="InterPro" id="IPR017938">
    <property type="entry name" value="Riboflavin_synthase-like_b-brl"/>
</dbReference>
<dbReference type="Proteomes" id="UP001596174">
    <property type="component" value="Unassembled WGS sequence"/>
</dbReference>
<dbReference type="InterPro" id="IPR039261">
    <property type="entry name" value="FNR_nucleotide-bd"/>
</dbReference>
<dbReference type="SUPFAM" id="SSF52343">
    <property type="entry name" value="Ferredoxin reductase-like, C-terminal NADP-linked domain"/>
    <property type="match status" value="1"/>
</dbReference>
<dbReference type="RefSeq" id="WP_380584785.1">
    <property type="nucleotide sequence ID" value="NZ_JBHSQJ010000075.1"/>
</dbReference>
<comment type="caution">
    <text evidence="4">The sequence shown here is derived from an EMBL/GenBank/DDBJ whole genome shotgun (WGS) entry which is preliminary data.</text>
</comment>
<name>A0ABW1G4I7_9ACTN</name>
<dbReference type="InterPro" id="IPR011037">
    <property type="entry name" value="Pyrv_Knase-like_insert_dom_sf"/>
</dbReference>
<dbReference type="PANTHER" id="PTHR30212:SF2">
    <property type="entry name" value="PROTEIN YIIM"/>
    <property type="match status" value="1"/>
</dbReference>
<dbReference type="PANTHER" id="PTHR30212">
    <property type="entry name" value="PROTEIN YIIM"/>
    <property type="match status" value="1"/>
</dbReference>
<feature type="domain" description="MOSC" evidence="2">
    <location>
        <begin position="29"/>
        <end position="164"/>
    </location>
</feature>
<protein>
    <submittedName>
        <fullName evidence="4">MOSC domain-containing protein</fullName>
    </submittedName>
</protein>
<dbReference type="Pfam" id="PF00175">
    <property type="entry name" value="NAD_binding_1"/>
    <property type="match status" value="1"/>
</dbReference>
<gene>
    <name evidence="4" type="ORF">ACFP3V_18490</name>
</gene>
<dbReference type="Pfam" id="PF00111">
    <property type="entry name" value="Fer2"/>
    <property type="match status" value="1"/>
</dbReference>
<dbReference type="PROSITE" id="PS51384">
    <property type="entry name" value="FAD_FR"/>
    <property type="match status" value="1"/>
</dbReference>
<dbReference type="Gene3D" id="3.10.20.30">
    <property type="match status" value="1"/>
</dbReference>
<accession>A0ABW1G4I7</accession>
<dbReference type="InterPro" id="IPR017927">
    <property type="entry name" value="FAD-bd_FR_type"/>
</dbReference>